<evidence type="ECO:0000313" key="2">
    <source>
        <dbReference type="Proteomes" id="UP000078572"/>
    </source>
</evidence>
<dbReference type="SUPFAM" id="SSF53649">
    <property type="entry name" value="Alkaline phosphatase-like"/>
    <property type="match status" value="1"/>
</dbReference>
<dbReference type="Gene3D" id="3.40.720.10">
    <property type="entry name" value="Alkaline Phosphatase, subunit A"/>
    <property type="match status" value="2"/>
</dbReference>
<dbReference type="GeneID" id="61527292"/>
<proteinExistence type="predicted"/>
<organism evidence="1 2">
    <name type="scientific">Ralstonia insidiosa</name>
    <dbReference type="NCBI Taxonomy" id="190721"/>
    <lineage>
        <taxon>Bacteria</taxon>
        <taxon>Pseudomonadati</taxon>
        <taxon>Pseudomonadota</taxon>
        <taxon>Betaproteobacteria</taxon>
        <taxon>Burkholderiales</taxon>
        <taxon>Burkholderiaceae</taxon>
        <taxon>Ralstonia</taxon>
    </lineage>
</organism>
<sequence>MASNQPARRLLTAALGATVAATLAACGGGSDSAAPVANPGGTNVPSTSASKKVLVVGVDGATYAQVQSALLQRSLPNLGALSVLPASTGGTLGTTTAQPPLDTPSWATVLSGTWQNRHGVTDDTVTTLATPTVFSYARTAAKAAGTTQRLGAAVSSAVLPALLKADQQAGNLDTLVDCAQVDSCVTQNSARLVQSGYDVVFAQYTAPAAAALASGLQSDAYAAALSSVDQALGTLQAAIAQRRTANPNEDWLVVVTTSHGLDATGATTSAPTLENRTAFIALNKTVNPALGKNGTAAPTTEAALAALPSEADIVPTVLAQLNAAVPTTAHKLDGAALTASTVGVRNLQSTVGAYNASLVLSWQNPTTASGPITVLRDGTQVATLPATATQYTDSNIATTNGLYRINYTLVRNNVPVSMLAQINYVAPIPLATTLTNSLVTYYSFDPLPPTDRKNSSTLGPWVAGTDGGSAVTDPFGGKALSVDSRIDAYKLTQTGADIAQSPQFTIGFWFKSDCTQGNGTGEPILSNKNYYSGANPGIAIALWGGCEVRFNLGSGGKRDDIQGMKFSANQWAYLALSVDTQAKLFSAYILDPVLGVQKTEDRAIANTDVTKLNGLATKVWGVNDDATHNYVPNNPGALKGVMAFDDLAMWTRRLTLDELKSINGSHQPLSSLNP</sequence>
<reference evidence="2" key="1">
    <citation type="submission" date="2016-06" db="EMBL/GenBank/DDBJ databases">
        <authorList>
            <person name="Xu Y."/>
            <person name="Nagy A."/>
            <person name="Yan X."/>
            <person name="Kim S.W."/>
            <person name="Haley B."/>
            <person name="Liu N.T."/>
            <person name="Nou X."/>
        </authorList>
    </citation>
    <scope>NUCLEOTIDE SEQUENCE [LARGE SCALE GENOMIC DNA]</scope>
    <source>
        <strain evidence="2">ATCC 49129</strain>
    </source>
</reference>
<dbReference type="InterPro" id="IPR002591">
    <property type="entry name" value="Phosphodiest/P_Trfase"/>
</dbReference>
<dbReference type="STRING" id="190721.ACS15_3100"/>
<name>A0A192A046_9RALS</name>
<dbReference type="InterPro" id="IPR013320">
    <property type="entry name" value="ConA-like_dom_sf"/>
</dbReference>
<dbReference type="OrthoDB" id="1956004at2"/>
<dbReference type="AlphaFoldDB" id="A0A192A046"/>
<dbReference type="Pfam" id="PF01663">
    <property type="entry name" value="Phosphodiest"/>
    <property type="match status" value="1"/>
</dbReference>
<dbReference type="EMBL" id="CP016022">
    <property type="protein sequence ID" value="ANJ73666.1"/>
    <property type="molecule type" value="Genomic_DNA"/>
</dbReference>
<dbReference type="RefSeq" id="WP_064805209.1">
    <property type="nucleotide sequence ID" value="NZ_CP016022.1"/>
</dbReference>
<dbReference type="Gene3D" id="2.60.120.200">
    <property type="match status" value="1"/>
</dbReference>
<protein>
    <submittedName>
        <fullName evidence="1">Uncharacterized protein</fullName>
    </submittedName>
</protein>
<gene>
    <name evidence="1" type="ORF">A9Y76_14830</name>
</gene>
<dbReference type="InterPro" id="IPR017850">
    <property type="entry name" value="Alkaline_phosphatase_core_sf"/>
</dbReference>
<evidence type="ECO:0000313" key="1">
    <source>
        <dbReference type="EMBL" id="ANJ73666.1"/>
    </source>
</evidence>
<dbReference type="SUPFAM" id="SSF49899">
    <property type="entry name" value="Concanavalin A-like lectins/glucanases"/>
    <property type="match status" value="1"/>
</dbReference>
<accession>A0A192A046</accession>
<keyword evidence="2" id="KW-1185">Reference proteome</keyword>
<dbReference type="Proteomes" id="UP000078572">
    <property type="component" value="Chromosome 1"/>
</dbReference>